<dbReference type="RefSeq" id="WP_207163578.1">
    <property type="nucleotide sequence ID" value="NZ_CP071382.1"/>
</dbReference>
<evidence type="ECO:0000256" key="1">
    <source>
        <dbReference type="SAM" id="MobiDB-lite"/>
    </source>
</evidence>
<feature type="compositionally biased region" description="Basic residues" evidence="1">
    <location>
        <begin position="137"/>
        <end position="148"/>
    </location>
</feature>
<accession>A0ABX7Q2X8</accession>
<name>A0ABX7Q2X8_9BACT</name>
<protein>
    <recommendedName>
        <fullName evidence="5">DUF1318 domain-containing protein</fullName>
    </recommendedName>
</protein>
<feature type="region of interest" description="Disordered" evidence="1">
    <location>
        <begin position="122"/>
        <end position="148"/>
    </location>
</feature>
<reference evidence="3 4" key="1">
    <citation type="submission" date="2021-03" db="EMBL/GenBank/DDBJ databases">
        <title>Geobacter metallireducens gen. nov. sp. nov., a microorganism capable of coupling the complete oxidation of organic compounds to the reduction of iron and other metals.</title>
        <authorList>
            <person name="Li Y."/>
        </authorList>
    </citation>
    <scope>NUCLEOTIDE SEQUENCE [LARGE SCALE GENOMIC DNA]</scope>
    <source>
        <strain evidence="3 4">Jerry-YX</strain>
    </source>
</reference>
<evidence type="ECO:0000256" key="2">
    <source>
        <dbReference type="SAM" id="SignalP"/>
    </source>
</evidence>
<evidence type="ECO:0000313" key="3">
    <source>
        <dbReference type="EMBL" id="QSV45787.1"/>
    </source>
</evidence>
<proteinExistence type="predicted"/>
<feature type="signal peptide" evidence="2">
    <location>
        <begin position="1"/>
        <end position="20"/>
    </location>
</feature>
<keyword evidence="4" id="KW-1185">Reference proteome</keyword>
<feature type="chain" id="PRO_5045304779" description="DUF1318 domain-containing protein" evidence="2">
    <location>
        <begin position="21"/>
        <end position="148"/>
    </location>
</feature>
<keyword evidence="2" id="KW-0732">Signal</keyword>
<dbReference type="Proteomes" id="UP000663651">
    <property type="component" value="Chromosome"/>
</dbReference>
<organism evidence="3 4">
    <name type="scientific">Geobacter benzoatilyticus</name>
    <dbReference type="NCBI Taxonomy" id="2815309"/>
    <lineage>
        <taxon>Bacteria</taxon>
        <taxon>Pseudomonadati</taxon>
        <taxon>Thermodesulfobacteriota</taxon>
        <taxon>Desulfuromonadia</taxon>
        <taxon>Geobacterales</taxon>
        <taxon>Geobacteraceae</taxon>
        <taxon>Geobacter</taxon>
    </lineage>
</organism>
<evidence type="ECO:0000313" key="4">
    <source>
        <dbReference type="Proteomes" id="UP000663651"/>
    </source>
</evidence>
<sequence>MKKIVLYLLALTFTCTAALAAGGLDGFLSNLNVQARADLTGFAGRLSAQFGVPGAQVTATLGTVREPADAFMIYQLGQMSHQPYERVLQTYQANQGKGWGVMAKSLGIKPGSAEFHALKRGDFSLTGKPAHGEKGKGQGKGKGKGHNK</sequence>
<gene>
    <name evidence="3" type="ORF">JZM60_00370</name>
</gene>
<dbReference type="EMBL" id="CP071382">
    <property type="protein sequence ID" value="QSV45787.1"/>
    <property type="molecule type" value="Genomic_DNA"/>
</dbReference>
<evidence type="ECO:0008006" key="5">
    <source>
        <dbReference type="Google" id="ProtNLM"/>
    </source>
</evidence>